<evidence type="ECO:0008006" key="4">
    <source>
        <dbReference type="Google" id="ProtNLM"/>
    </source>
</evidence>
<feature type="signal peptide" evidence="1">
    <location>
        <begin position="1"/>
        <end position="46"/>
    </location>
</feature>
<dbReference type="AlphaFoldDB" id="A0A248VU79"/>
<feature type="chain" id="PRO_5012151152" description="DUF2380 domain-containing protein" evidence="1">
    <location>
        <begin position="47"/>
        <end position="204"/>
    </location>
</feature>
<dbReference type="OrthoDB" id="6162708at2"/>
<evidence type="ECO:0000313" key="3">
    <source>
        <dbReference type="Proteomes" id="UP000215158"/>
    </source>
</evidence>
<reference evidence="2 3" key="1">
    <citation type="submission" date="2017-08" db="EMBL/GenBank/DDBJ databases">
        <title>Identification and genetic characteristics of simultaneous BTEX- and naphthalene-degrading Paraburkholderia sp. BN5 isolated from petroleum-contaminated soil.</title>
        <authorList>
            <person name="Lee Y."/>
            <person name="Jeon C.O."/>
        </authorList>
    </citation>
    <scope>NUCLEOTIDE SEQUENCE [LARGE SCALE GENOMIC DNA]</scope>
    <source>
        <strain evidence="2 3">BN5</strain>
    </source>
</reference>
<proteinExistence type="predicted"/>
<dbReference type="Pfam" id="PF11684">
    <property type="entry name" value="DUF3280"/>
    <property type="match status" value="1"/>
</dbReference>
<evidence type="ECO:0000256" key="1">
    <source>
        <dbReference type="SAM" id="SignalP"/>
    </source>
</evidence>
<dbReference type="KEGG" id="parb:CJU94_31245"/>
<gene>
    <name evidence="2" type="ORF">CJU94_31245</name>
</gene>
<accession>A0A248VU79</accession>
<evidence type="ECO:0000313" key="2">
    <source>
        <dbReference type="EMBL" id="ASW02537.1"/>
    </source>
</evidence>
<dbReference type="EMBL" id="CP022990">
    <property type="protein sequence ID" value="ASW02537.1"/>
    <property type="molecule type" value="Genomic_DNA"/>
</dbReference>
<dbReference type="RefSeq" id="WP_095422397.1">
    <property type="nucleotide sequence ID" value="NZ_CP022990.1"/>
</dbReference>
<dbReference type="InterPro" id="IPR021698">
    <property type="entry name" value="DUF3280"/>
</dbReference>
<keyword evidence="1" id="KW-0732">Signal</keyword>
<keyword evidence="3" id="KW-1185">Reference proteome</keyword>
<organism evidence="2 3">
    <name type="scientific">Paraburkholderia aromaticivorans</name>
    <dbReference type="NCBI Taxonomy" id="2026199"/>
    <lineage>
        <taxon>Bacteria</taxon>
        <taxon>Pseudomonadati</taxon>
        <taxon>Pseudomonadota</taxon>
        <taxon>Betaproteobacteria</taxon>
        <taxon>Burkholderiales</taxon>
        <taxon>Burkholderiaceae</taxon>
        <taxon>Paraburkholderia</taxon>
    </lineage>
</organism>
<protein>
    <recommendedName>
        <fullName evidence="4">DUF2380 domain-containing protein</fullName>
    </recommendedName>
</protein>
<sequence>MSLAGHAAFVRRYVRRYVRCHVRYLVRDVRAVGLICVAFACSQANAAPTSIALMDCVLIDDNAAYNDAGTNRLQQARIEMVSEALREQLSASRRFRVADNAPAAGLIAQLGASQDLNACADCARQVGRKLGVEQIGRCWVQKVSNLILNINLHIEDVAGGATVFQRSVDIRGNTDLSWRRGAAALARLLADGAAAASAGSGASP</sequence>
<name>A0A248VU79_9BURK</name>
<dbReference type="Proteomes" id="UP000215158">
    <property type="component" value="Chromosome 2"/>
</dbReference>